<evidence type="ECO:0000313" key="3">
    <source>
        <dbReference type="Proteomes" id="UP000625316"/>
    </source>
</evidence>
<evidence type="ECO:0000313" key="2">
    <source>
        <dbReference type="EMBL" id="MBE9030019.1"/>
    </source>
</evidence>
<comment type="caution">
    <text evidence="2">The sequence shown here is derived from an EMBL/GenBank/DDBJ whole genome shotgun (WGS) entry which is preliminary data.</text>
</comment>
<reference evidence="2" key="1">
    <citation type="submission" date="2020-10" db="EMBL/GenBank/DDBJ databases">
        <authorList>
            <person name="Castelo-Branco R."/>
            <person name="Eusebio N."/>
            <person name="Adriana R."/>
            <person name="Vieira A."/>
            <person name="Brugerolle De Fraissinette N."/>
            <person name="Rezende De Castro R."/>
            <person name="Schneider M.P."/>
            <person name="Vasconcelos V."/>
            <person name="Leao P.N."/>
        </authorList>
    </citation>
    <scope>NUCLEOTIDE SEQUENCE</scope>
    <source>
        <strain evidence="2">LEGE 11480</strain>
    </source>
</reference>
<sequence>MGLVVLVPQGAEYQAVQRGLRQVPQADRDIANLDIVAIPAGLQPIRNFLDRQPDNSVVRSAIRVLVMGLCGSLDPALAVGDAVMYQSCQDSSQSVWQCDTEISSNAKRVKGVCSDRLIATAADKQLLRAQSGCDVVDMEGTAILEFFDSRKIPVTVLRVVSDNATGDIPDLSGAIDRDGNLQSVPLAIGLIRSPLKGLRLIRGALRGLKALTQLAATVVANLER</sequence>
<dbReference type="InterPro" id="IPR000845">
    <property type="entry name" value="Nucleoside_phosphorylase_d"/>
</dbReference>
<gene>
    <name evidence="2" type="ORF">IQ266_09795</name>
</gene>
<dbReference type="InterPro" id="IPR035994">
    <property type="entry name" value="Nucleoside_phosphorylase_sf"/>
</dbReference>
<dbReference type="RefSeq" id="WP_264324846.1">
    <property type="nucleotide sequence ID" value="NZ_JADEXQ010000027.1"/>
</dbReference>
<dbReference type="Pfam" id="PF01048">
    <property type="entry name" value="PNP_UDP_1"/>
    <property type="match status" value="1"/>
</dbReference>
<dbReference type="GO" id="GO:0003824">
    <property type="term" value="F:catalytic activity"/>
    <property type="evidence" value="ECO:0007669"/>
    <property type="project" value="InterPro"/>
</dbReference>
<dbReference type="SUPFAM" id="SSF53167">
    <property type="entry name" value="Purine and uridine phosphorylases"/>
    <property type="match status" value="1"/>
</dbReference>
<evidence type="ECO:0000259" key="1">
    <source>
        <dbReference type="Pfam" id="PF01048"/>
    </source>
</evidence>
<keyword evidence="3" id="KW-1185">Reference proteome</keyword>
<dbReference type="GO" id="GO:0009116">
    <property type="term" value="P:nucleoside metabolic process"/>
    <property type="evidence" value="ECO:0007669"/>
    <property type="project" value="InterPro"/>
</dbReference>
<name>A0A928Z2X3_9CYAN</name>
<organism evidence="2 3">
    <name type="scientific">Romeriopsis navalis LEGE 11480</name>
    <dbReference type="NCBI Taxonomy" id="2777977"/>
    <lineage>
        <taxon>Bacteria</taxon>
        <taxon>Bacillati</taxon>
        <taxon>Cyanobacteriota</taxon>
        <taxon>Cyanophyceae</taxon>
        <taxon>Leptolyngbyales</taxon>
        <taxon>Leptolyngbyaceae</taxon>
        <taxon>Romeriopsis</taxon>
        <taxon>Romeriopsis navalis</taxon>
    </lineage>
</organism>
<accession>A0A928Z2X3</accession>
<proteinExistence type="predicted"/>
<dbReference type="AlphaFoldDB" id="A0A928Z2X3"/>
<dbReference type="EMBL" id="JADEXQ010000027">
    <property type="protein sequence ID" value="MBE9030019.1"/>
    <property type="molecule type" value="Genomic_DNA"/>
</dbReference>
<dbReference type="Gene3D" id="3.40.50.1580">
    <property type="entry name" value="Nucleoside phosphorylase domain"/>
    <property type="match status" value="1"/>
</dbReference>
<feature type="domain" description="Nucleoside phosphorylase" evidence="1">
    <location>
        <begin position="112"/>
        <end position="169"/>
    </location>
</feature>
<dbReference type="Proteomes" id="UP000625316">
    <property type="component" value="Unassembled WGS sequence"/>
</dbReference>
<protein>
    <submittedName>
        <fullName evidence="2">Phosphorylase</fullName>
    </submittedName>
</protein>